<feature type="transmembrane region" description="Helical" evidence="1">
    <location>
        <begin position="128"/>
        <end position="148"/>
    </location>
</feature>
<keyword evidence="3" id="KW-1185">Reference proteome</keyword>
<feature type="transmembrane region" description="Helical" evidence="1">
    <location>
        <begin position="239"/>
        <end position="261"/>
    </location>
</feature>
<feature type="transmembrane region" description="Helical" evidence="1">
    <location>
        <begin position="105"/>
        <end position="123"/>
    </location>
</feature>
<dbReference type="EMBL" id="OZ075118">
    <property type="protein sequence ID" value="CAL5085132.1"/>
    <property type="molecule type" value="Genomic_DNA"/>
</dbReference>
<gene>
    <name evidence="2" type="ORF">URODEC1_LOCUS110924</name>
</gene>
<dbReference type="PANTHER" id="PTHR33115:SF11">
    <property type="entry name" value="OS07G0654700 PROTEIN"/>
    <property type="match status" value="1"/>
</dbReference>
<keyword evidence="1" id="KW-0472">Membrane</keyword>
<reference evidence="2 3" key="2">
    <citation type="submission" date="2024-10" db="EMBL/GenBank/DDBJ databases">
        <authorList>
            <person name="Ryan C."/>
        </authorList>
    </citation>
    <scope>NUCLEOTIDE SEQUENCE [LARGE SCALE GENOMIC DNA]</scope>
</reference>
<sequence>MAQVIGGEHHVHPLAHGNGDTLEKQLNGFVRAVALIERLGNALGTLAFTWATVVLLGGYPTALRQDKDFWFATAIVFLEALRMFSRNNRLDYQLFFDTRGAFRPLGWNGLTVVVSFTSLFVFLRNSDLIYWMSYLMVAVAALFSPPVYRFLLPGLARLLGRYDLLHRVIWLWSPLVPFLFMGLSIRFLDSREFVTSVSVTANLVAFLLLLAVVLLLTISRLQFPNIIKLVDRALGSKKVFWQRVILNSCMLATAVMLVFFLKDGIYQLYITIIEVCAVAVVSMGNLQIPAATVRMVLALLRLIPHDYCDNNGNISDDGGKINLAPSLNIFYGMVLGQGILYNVACMLEFFSFIPRRYLARRGGFGGLWGVDSVNLYYAYAFEKYMERDVLAPKNISLNNFAIDSLKSDTPKMQFHGIRIMHSLLQQQPTRRWFIMKLNASMETMARLTNMLDWTSPEDATVRLFAAKVTAELATSIRVVTIPGTIQVVSALLDYCSQQKRGNPLLDTKVGDEKIHDSILNVDENQEEKTQDRSTEQVGTDEQKSWILKCCQRISMVWSIPQEEPLTEQDLLPALGMLILDGLASCDQGNCVEISRASSLIPKIIAFTSCTKSGTTYTDAERKVLVKSSLKLLHRLTSVEGAIGITLRHEVSKSPFLLRNLAEILKDGMSSQEVRTLVVGIIRNLAIDENARQVVGRVQVIITWLMQAFLGLDRPSSTDADQLLREVAGQALAMLAIDNVNNCFAMLGEIGHEFIEIQV</sequence>
<dbReference type="AlphaFoldDB" id="A0ABC9G126"/>
<dbReference type="InterPro" id="IPR011989">
    <property type="entry name" value="ARM-like"/>
</dbReference>
<evidence type="ECO:0008006" key="4">
    <source>
        <dbReference type="Google" id="ProtNLM"/>
    </source>
</evidence>
<keyword evidence="1" id="KW-0812">Transmembrane</keyword>
<evidence type="ECO:0000256" key="1">
    <source>
        <dbReference type="SAM" id="Phobius"/>
    </source>
</evidence>
<dbReference type="PANTHER" id="PTHR33115">
    <property type="entry name" value="ARM REPEAT SUPERFAMILY PROTEIN"/>
    <property type="match status" value="1"/>
</dbReference>
<evidence type="ECO:0000313" key="3">
    <source>
        <dbReference type="Proteomes" id="UP001497457"/>
    </source>
</evidence>
<dbReference type="Gene3D" id="1.25.10.10">
    <property type="entry name" value="Leucine-rich Repeat Variant"/>
    <property type="match status" value="1"/>
</dbReference>
<feature type="transmembrane region" description="Helical" evidence="1">
    <location>
        <begin position="329"/>
        <end position="353"/>
    </location>
</feature>
<feature type="transmembrane region" description="Helical" evidence="1">
    <location>
        <begin position="168"/>
        <end position="188"/>
    </location>
</feature>
<reference evidence="3" key="1">
    <citation type="submission" date="2024-06" db="EMBL/GenBank/DDBJ databases">
        <authorList>
            <person name="Ryan C."/>
        </authorList>
    </citation>
    <scope>NUCLEOTIDE SEQUENCE [LARGE SCALE GENOMIC DNA]</scope>
</reference>
<protein>
    <recommendedName>
        <fullName evidence="4">BLE2 protein</fullName>
    </recommendedName>
</protein>
<feature type="transmembrane region" description="Helical" evidence="1">
    <location>
        <begin position="268"/>
        <end position="288"/>
    </location>
</feature>
<feature type="transmembrane region" description="Helical" evidence="1">
    <location>
        <begin position="39"/>
        <end position="57"/>
    </location>
</feature>
<proteinExistence type="predicted"/>
<dbReference type="InterPro" id="IPR016024">
    <property type="entry name" value="ARM-type_fold"/>
</dbReference>
<name>A0ABC9G126_9POAL</name>
<keyword evidence="1" id="KW-1133">Transmembrane helix</keyword>
<dbReference type="Proteomes" id="UP001497457">
    <property type="component" value="Chromosome 8b"/>
</dbReference>
<organism evidence="2 3">
    <name type="scientific">Urochloa decumbens</name>
    <dbReference type="NCBI Taxonomy" id="240449"/>
    <lineage>
        <taxon>Eukaryota</taxon>
        <taxon>Viridiplantae</taxon>
        <taxon>Streptophyta</taxon>
        <taxon>Embryophyta</taxon>
        <taxon>Tracheophyta</taxon>
        <taxon>Spermatophyta</taxon>
        <taxon>Magnoliopsida</taxon>
        <taxon>Liliopsida</taxon>
        <taxon>Poales</taxon>
        <taxon>Poaceae</taxon>
        <taxon>PACMAD clade</taxon>
        <taxon>Panicoideae</taxon>
        <taxon>Panicodae</taxon>
        <taxon>Paniceae</taxon>
        <taxon>Melinidinae</taxon>
        <taxon>Urochloa</taxon>
    </lineage>
</organism>
<dbReference type="SUPFAM" id="SSF48371">
    <property type="entry name" value="ARM repeat"/>
    <property type="match status" value="1"/>
</dbReference>
<evidence type="ECO:0000313" key="2">
    <source>
        <dbReference type="EMBL" id="CAL5085132.1"/>
    </source>
</evidence>
<accession>A0ABC9G126</accession>
<feature type="transmembrane region" description="Helical" evidence="1">
    <location>
        <begin position="200"/>
        <end position="219"/>
    </location>
</feature>